<feature type="region of interest" description="Disordered" evidence="2">
    <location>
        <begin position="131"/>
        <end position="191"/>
    </location>
</feature>
<dbReference type="OrthoDB" id="1706086at2"/>
<gene>
    <name evidence="5" type="ordered locus">Tph_c28020</name>
</gene>
<dbReference type="RefSeq" id="WP_015051826.1">
    <property type="nucleotide sequence ID" value="NC_018870.1"/>
</dbReference>
<feature type="compositionally biased region" description="Acidic residues" evidence="2">
    <location>
        <begin position="149"/>
        <end position="160"/>
    </location>
</feature>
<feature type="compositionally biased region" description="Acidic residues" evidence="2">
    <location>
        <begin position="168"/>
        <end position="188"/>
    </location>
</feature>
<dbReference type="HOGENOM" id="CLU_060080_0_0_9"/>
<dbReference type="Proteomes" id="UP000000467">
    <property type="component" value="Chromosome"/>
</dbReference>
<protein>
    <submittedName>
        <fullName evidence="5">S-layer domain-containing</fullName>
    </submittedName>
</protein>
<reference evidence="5 6" key="1">
    <citation type="journal article" date="2012" name="BMC Genomics">
        <title>Genome-guided analysis of physiological and morphological traits of the fermentative acetate oxidizer Thermacetogenium phaeum.</title>
        <authorList>
            <person name="Oehler D."/>
            <person name="Poehlein A."/>
            <person name="Leimbach A."/>
            <person name="Muller N."/>
            <person name="Daniel R."/>
            <person name="Gottschalk G."/>
            <person name="Schink B."/>
        </authorList>
    </citation>
    <scope>NUCLEOTIDE SEQUENCE [LARGE SCALE GENOMIC DNA]</scope>
    <source>
        <strain evidence="6">ATCC BAA-254 / DSM 26808 / PB</strain>
    </source>
</reference>
<evidence type="ECO:0000256" key="2">
    <source>
        <dbReference type="SAM" id="MobiDB-lite"/>
    </source>
</evidence>
<feature type="signal peptide" evidence="3">
    <location>
        <begin position="1"/>
        <end position="24"/>
    </location>
</feature>
<dbReference type="EMBL" id="CP003732">
    <property type="protein sequence ID" value="AFV12967.1"/>
    <property type="molecule type" value="Genomic_DNA"/>
</dbReference>
<sequence>MKRTVWIILAVIISLLIIANPVYAGQDHGKYGEAGKSVKGGGLAVREAVKVLKENKGKFHQLKVQVQGREKASVKREFSDTKAHWAKDCIAKVQSLGWINGYPDMTFRPDTPVTGIEMVSMMVSLAEDLGTGAEGKEASAVDDQTGVSEGEEEVSEDEERASEPNQEVSEDQDEISEGNGDQGEEIDIPDVPGWAKDAMKKAAAMKIVNVNRFHSQVQATRAQAAVMLAKALGLQPVDTSNITFSDQVLISSEDLGYILALAEAGIIRGTPDGKFNPNSAITRAEIAAMLAAVADRISDDNAGDTTDPATQPPADSAGQTLTQPTDQTTAVDGDTTGQGEQTAAETA</sequence>
<feature type="domain" description="SLH" evidence="4">
    <location>
        <begin position="241"/>
        <end position="304"/>
    </location>
</feature>
<keyword evidence="6" id="KW-1185">Reference proteome</keyword>
<keyword evidence="1" id="KW-0677">Repeat</keyword>
<evidence type="ECO:0000313" key="6">
    <source>
        <dbReference type="Proteomes" id="UP000000467"/>
    </source>
</evidence>
<evidence type="ECO:0000313" key="5">
    <source>
        <dbReference type="EMBL" id="AFV12967.1"/>
    </source>
</evidence>
<dbReference type="eggNOG" id="COG5492">
    <property type="taxonomic scope" value="Bacteria"/>
</dbReference>
<evidence type="ECO:0000256" key="3">
    <source>
        <dbReference type="SAM" id="SignalP"/>
    </source>
</evidence>
<evidence type="ECO:0000256" key="1">
    <source>
        <dbReference type="ARBA" id="ARBA00022737"/>
    </source>
</evidence>
<feature type="domain" description="SLH" evidence="4">
    <location>
        <begin position="182"/>
        <end position="240"/>
    </location>
</feature>
<keyword evidence="3" id="KW-0732">Signal</keyword>
<dbReference type="AlphaFoldDB" id="K4LLJ2"/>
<dbReference type="InterPro" id="IPR001119">
    <property type="entry name" value="SLH_dom"/>
</dbReference>
<proteinExistence type="predicted"/>
<dbReference type="InterPro" id="IPR051465">
    <property type="entry name" value="Cell_Envelope_Struct_Comp"/>
</dbReference>
<dbReference type="KEGG" id="tpz:Tph_c28020"/>
<dbReference type="PROSITE" id="PS51272">
    <property type="entry name" value="SLH"/>
    <property type="match status" value="3"/>
</dbReference>
<feature type="compositionally biased region" description="Polar residues" evidence="2">
    <location>
        <begin position="317"/>
        <end position="347"/>
    </location>
</feature>
<feature type="region of interest" description="Disordered" evidence="2">
    <location>
        <begin position="299"/>
        <end position="347"/>
    </location>
</feature>
<feature type="chain" id="PRO_5003878707" evidence="3">
    <location>
        <begin position="25"/>
        <end position="347"/>
    </location>
</feature>
<dbReference type="STRING" id="1089553.Tph_c28020"/>
<accession>K4LLJ2</accession>
<feature type="domain" description="SLH" evidence="4">
    <location>
        <begin position="73"/>
        <end position="136"/>
    </location>
</feature>
<name>K4LLJ2_THEPS</name>
<organism evidence="5 6">
    <name type="scientific">Thermacetogenium phaeum (strain ATCC BAA-254 / DSM 26808 / PB)</name>
    <dbReference type="NCBI Taxonomy" id="1089553"/>
    <lineage>
        <taxon>Bacteria</taxon>
        <taxon>Bacillati</taxon>
        <taxon>Bacillota</taxon>
        <taxon>Clostridia</taxon>
        <taxon>Thermoanaerobacterales</taxon>
        <taxon>Thermoanaerobacteraceae</taxon>
        <taxon>Thermacetogenium</taxon>
    </lineage>
</organism>
<dbReference type="PANTHER" id="PTHR43308">
    <property type="entry name" value="OUTER MEMBRANE PROTEIN ALPHA-RELATED"/>
    <property type="match status" value="1"/>
</dbReference>
<evidence type="ECO:0000259" key="4">
    <source>
        <dbReference type="PROSITE" id="PS51272"/>
    </source>
</evidence>
<dbReference type="Pfam" id="PF00395">
    <property type="entry name" value="SLH"/>
    <property type="match status" value="3"/>
</dbReference>